<keyword evidence="8" id="KW-1185">Reference proteome</keyword>
<comment type="function">
    <text evidence="6">Catalyzes the GTP-dependent phosphorylation of the 3'-hydroxyl group of dephosphocoenzyme A to form coenzyme A (CoA).</text>
</comment>
<dbReference type="UniPathway" id="UPA00241"/>
<evidence type="ECO:0000256" key="6">
    <source>
        <dbReference type="HAMAP-Rule" id="MF_00590"/>
    </source>
</evidence>
<evidence type="ECO:0000256" key="5">
    <source>
        <dbReference type="ARBA" id="ARBA00023134"/>
    </source>
</evidence>
<evidence type="ECO:0000313" key="8">
    <source>
        <dbReference type="Proteomes" id="UP000070184"/>
    </source>
</evidence>
<dbReference type="Pfam" id="PF04019">
    <property type="entry name" value="DUF359"/>
    <property type="match status" value="1"/>
</dbReference>
<dbReference type="GO" id="GO:0016301">
    <property type="term" value="F:kinase activity"/>
    <property type="evidence" value="ECO:0007669"/>
    <property type="project" value="UniProtKB-UniRule"/>
</dbReference>
<dbReference type="InterPro" id="IPR007164">
    <property type="entry name" value="GTP-dep_dephospho-CoA_kin"/>
</dbReference>
<dbReference type="PIRSF" id="PIRSF006533">
    <property type="entry name" value="UCP006533"/>
    <property type="match status" value="1"/>
</dbReference>
<accession>A0A133U490</accession>
<organism evidence="7 8">
    <name type="scientific">candidate division MSBL1 archaeon SCGC-AAA259B11</name>
    <dbReference type="NCBI Taxonomy" id="1698260"/>
    <lineage>
        <taxon>Archaea</taxon>
        <taxon>Methanobacteriati</taxon>
        <taxon>Methanobacteriota</taxon>
        <taxon>candidate division MSBL1</taxon>
    </lineage>
</organism>
<evidence type="ECO:0000256" key="2">
    <source>
        <dbReference type="ARBA" id="ARBA00022741"/>
    </source>
</evidence>
<evidence type="ECO:0000256" key="3">
    <source>
        <dbReference type="ARBA" id="ARBA00022777"/>
    </source>
</evidence>
<feature type="binding site" evidence="6">
    <location>
        <position position="45"/>
    </location>
    <ligand>
        <name>GTP</name>
        <dbReference type="ChEBI" id="CHEBI:37565"/>
    </ligand>
</feature>
<comment type="catalytic activity">
    <reaction evidence="6">
        <text>3'-dephospho-CoA + GTP = GDP + CoA + H(+)</text>
        <dbReference type="Rhea" id="RHEA:61156"/>
        <dbReference type="ChEBI" id="CHEBI:15378"/>
        <dbReference type="ChEBI" id="CHEBI:37565"/>
        <dbReference type="ChEBI" id="CHEBI:57287"/>
        <dbReference type="ChEBI" id="CHEBI:57328"/>
        <dbReference type="ChEBI" id="CHEBI:58189"/>
        <dbReference type="EC" id="2.7.1.237"/>
    </reaction>
</comment>
<feature type="binding site" evidence="6">
    <location>
        <position position="43"/>
    </location>
    <ligand>
        <name>GTP</name>
        <dbReference type="ChEBI" id="CHEBI:37565"/>
    </ligand>
</feature>
<dbReference type="PANTHER" id="PTHR40732">
    <property type="entry name" value="UPF0218 PROTEIN TK1697"/>
    <property type="match status" value="1"/>
</dbReference>
<comment type="caution">
    <text evidence="6">Lacks conserved residue(s) required for the propagation of feature annotation.</text>
</comment>
<gene>
    <name evidence="7" type="ORF">AKJ61_03790</name>
</gene>
<feature type="binding site" evidence="6">
    <location>
        <position position="44"/>
    </location>
    <ligand>
        <name>GTP</name>
        <dbReference type="ChEBI" id="CHEBI:37565"/>
    </ligand>
</feature>
<keyword evidence="1 6" id="KW-0808">Transferase</keyword>
<dbReference type="GO" id="GO:0015937">
    <property type="term" value="P:coenzyme A biosynthetic process"/>
    <property type="evidence" value="ECO:0007669"/>
    <property type="project" value="UniProtKB-UniRule"/>
</dbReference>
<evidence type="ECO:0000256" key="1">
    <source>
        <dbReference type="ARBA" id="ARBA00022679"/>
    </source>
</evidence>
<name>A0A133U490_9EURY</name>
<protein>
    <recommendedName>
        <fullName evidence="6">GTP-dependent dephospho-CoA kinase</fullName>
        <ecNumber evidence="6">2.7.1.237</ecNumber>
    </recommendedName>
    <alternativeName>
        <fullName evidence="6">Dephospho-coenzyme A kinase</fullName>
        <shortName evidence="6">DPCK</shortName>
    </alternativeName>
</protein>
<evidence type="ECO:0000256" key="4">
    <source>
        <dbReference type="ARBA" id="ARBA00022993"/>
    </source>
</evidence>
<dbReference type="HAMAP" id="MF_00590">
    <property type="entry name" value="Dephospho_CoA_kinase_GTP_dep"/>
    <property type="match status" value="1"/>
</dbReference>
<evidence type="ECO:0000313" key="7">
    <source>
        <dbReference type="EMBL" id="KXA89003.1"/>
    </source>
</evidence>
<sequence length="167" mass="18679">MLKLPEDKRELFKKPVGKLFENLQDALNYLEDKDFEQIITVGDVVSADFLRSGFKPDIIIADFKTERSHAKAEDINVIKKYSASKIEVKNPAGRITEDLWGSIETAEPPAKIIVKGEEDMATIPAVILAKEGSVVVYGQPGEGLVLIEITAAKKKEFEEYLELLEKE</sequence>
<keyword evidence="3 6" id="KW-0418">Kinase</keyword>
<feature type="binding site" evidence="6">
    <location>
        <position position="64"/>
    </location>
    <ligand>
        <name>GTP</name>
        <dbReference type="ChEBI" id="CHEBI:37565"/>
    </ligand>
</feature>
<dbReference type="PANTHER" id="PTHR40732:SF1">
    <property type="entry name" value="GTP-DEPENDENT DEPHOSPHO-COA KINASE"/>
    <property type="match status" value="1"/>
</dbReference>
<comment type="pathway">
    <text evidence="6">Cofactor biosynthesis; coenzyme A biosynthesis.</text>
</comment>
<proteinExistence type="inferred from homology"/>
<feature type="binding site" evidence="6">
    <location>
        <position position="118"/>
    </location>
    <ligand>
        <name>GTP</name>
        <dbReference type="ChEBI" id="CHEBI:37565"/>
    </ligand>
</feature>
<dbReference type="EMBL" id="LHXK01000063">
    <property type="protein sequence ID" value="KXA89003.1"/>
    <property type="molecule type" value="Genomic_DNA"/>
</dbReference>
<reference evidence="7 8" key="1">
    <citation type="journal article" date="2016" name="Sci. Rep.">
        <title>Metabolic traits of an uncultured archaeal lineage -MSBL1- from brine pools of the Red Sea.</title>
        <authorList>
            <person name="Mwirichia R."/>
            <person name="Alam I."/>
            <person name="Rashid M."/>
            <person name="Vinu M."/>
            <person name="Ba-Alawi W."/>
            <person name="Anthony Kamau A."/>
            <person name="Kamanda Ngugi D."/>
            <person name="Goker M."/>
            <person name="Klenk H.P."/>
            <person name="Bajic V."/>
            <person name="Stingl U."/>
        </authorList>
    </citation>
    <scope>NUCLEOTIDE SEQUENCE [LARGE SCALE GENOMIC DNA]</scope>
    <source>
        <strain evidence="7">SCGC-AAA259B11</strain>
    </source>
</reference>
<dbReference type="GO" id="GO:0005525">
    <property type="term" value="F:GTP binding"/>
    <property type="evidence" value="ECO:0007669"/>
    <property type="project" value="UniProtKB-UniRule"/>
</dbReference>
<comment type="similarity">
    <text evidence="6">Belongs to the GTP-dependent DPCK family.</text>
</comment>
<dbReference type="Proteomes" id="UP000070184">
    <property type="component" value="Unassembled WGS sequence"/>
</dbReference>
<dbReference type="EC" id="2.7.1.237" evidence="6"/>
<keyword evidence="4 6" id="KW-0173">Coenzyme A biosynthesis</keyword>
<keyword evidence="2 6" id="KW-0547">Nucleotide-binding</keyword>
<feature type="binding site" evidence="6">
    <location>
        <position position="62"/>
    </location>
    <ligand>
        <name>GTP</name>
        <dbReference type="ChEBI" id="CHEBI:37565"/>
    </ligand>
</feature>
<comment type="caution">
    <text evidence="7">The sequence shown here is derived from an EMBL/GenBank/DDBJ whole genome shotgun (WGS) entry which is preliminary data.</text>
</comment>
<dbReference type="AlphaFoldDB" id="A0A133U490"/>
<keyword evidence="5 6" id="KW-0342">GTP-binding</keyword>